<name>A0A5B2VEG9_9HYPH</name>
<comment type="caution">
    <text evidence="2">The sequence shown here is derived from an EMBL/GenBank/DDBJ whole genome shotgun (WGS) entry which is preliminary data.</text>
</comment>
<evidence type="ECO:0008006" key="4">
    <source>
        <dbReference type="Google" id="ProtNLM"/>
    </source>
</evidence>
<evidence type="ECO:0000313" key="2">
    <source>
        <dbReference type="EMBL" id="KAA2237374.1"/>
    </source>
</evidence>
<organism evidence="2 3">
    <name type="scientific">Salinarimonas soli</name>
    <dbReference type="NCBI Taxonomy" id="1638099"/>
    <lineage>
        <taxon>Bacteria</taxon>
        <taxon>Pseudomonadati</taxon>
        <taxon>Pseudomonadota</taxon>
        <taxon>Alphaproteobacteria</taxon>
        <taxon>Hyphomicrobiales</taxon>
        <taxon>Salinarimonadaceae</taxon>
        <taxon>Salinarimonas</taxon>
    </lineage>
</organism>
<dbReference type="AlphaFoldDB" id="A0A5B2VEG9"/>
<dbReference type="Proteomes" id="UP000323142">
    <property type="component" value="Unassembled WGS sequence"/>
</dbReference>
<reference evidence="2 3" key="2">
    <citation type="submission" date="2019-09" db="EMBL/GenBank/DDBJ databases">
        <authorList>
            <person name="Jin C."/>
        </authorList>
    </citation>
    <scope>NUCLEOTIDE SEQUENCE [LARGE SCALE GENOMIC DNA]</scope>
    <source>
        <strain evidence="2 3">BN140002</strain>
    </source>
</reference>
<feature type="compositionally biased region" description="Pro residues" evidence="1">
    <location>
        <begin position="31"/>
        <end position="42"/>
    </location>
</feature>
<proteinExistence type="predicted"/>
<dbReference type="EMBL" id="VUOA01000019">
    <property type="protein sequence ID" value="KAA2237374.1"/>
    <property type="molecule type" value="Genomic_DNA"/>
</dbReference>
<evidence type="ECO:0000313" key="3">
    <source>
        <dbReference type="Proteomes" id="UP000323142"/>
    </source>
</evidence>
<evidence type="ECO:0000256" key="1">
    <source>
        <dbReference type="SAM" id="MobiDB-lite"/>
    </source>
</evidence>
<dbReference type="RefSeq" id="WP_149817122.1">
    <property type="nucleotide sequence ID" value="NZ_VUOA01000019.1"/>
</dbReference>
<reference evidence="2 3" key="1">
    <citation type="submission" date="2019-09" db="EMBL/GenBank/DDBJ databases">
        <title>Salinarimonas rosea gen. nov., sp. nov., a new member of the a-2 subgroup of the Proteobacteria.</title>
        <authorList>
            <person name="Liu J."/>
        </authorList>
    </citation>
    <scope>NUCLEOTIDE SEQUENCE [LARGE SCALE GENOMIC DNA]</scope>
    <source>
        <strain evidence="2 3">BN140002</strain>
    </source>
</reference>
<feature type="region of interest" description="Disordered" evidence="1">
    <location>
        <begin position="20"/>
        <end position="43"/>
    </location>
</feature>
<protein>
    <recommendedName>
        <fullName evidence="4">Flagellar assembly protein FliH/Type III secretion system HrpE domain-containing protein</fullName>
    </recommendedName>
</protein>
<gene>
    <name evidence="2" type="ORF">F0L46_10265</name>
</gene>
<accession>A0A5B2VEG9</accession>
<sequence>MAHPLAARLIELKPTVAVLTPEPEASGARGAPPPVEDPGPPEPDLDTLLAEAFARGVAQGEAGAAAVHGAALEAAEARAAELLAMERARWADEEGARLAALLTELAGGIEERIAAGAARVLRPFLDEAVRDRALAGLMAALDTILRGKPAAAIALTGPADLGEALLRRLPAPTAERIRFTPGEGIELLLTVDDLVVETQLASWSRALREPAV</sequence>
<keyword evidence="3" id="KW-1185">Reference proteome</keyword>